<gene>
    <name evidence="1" type="ORF">SAMN04488052_101404</name>
</gene>
<dbReference type="Pfam" id="PF11042">
    <property type="entry name" value="DUF2750"/>
    <property type="match status" value="1"/>
</dbReference>
<accession>A0A1H8Q7J3</accession>
<name>A0A1H8Q7J3_9GAMM</name>
<evidence type="ECO:0008006" key="3">
    <source>
        <dbReference type="Google" id="ProtNLM"/>
    </source>
</evidence>
<dbReference type="RefSeq" id="WP_091639481.1">
    <property type="nucleotide sequence ID" value="NZ_FOEG01000001.1"/>
</dbReference>
<dbReference type="Proteomes" id="UP000199657">
    <property type="component" value="Unassembled WGS sequence"/>
</dbReference>
<dbReference type="InterPro" id="IPR021284">
    <property type="entry name" value="DUF2750"/>
</dbReference>
<dbReference type="OrthoDB" id="2936081at2"/>
<proteinExistence type="predicted"/>
<reference evidence="1 2" key="1">
    <citation type="submission" date="2016-10" db="EMBL/GenBank/DDBJ databases">
        <authorList>
            <person name="de Groot N.N."/>
        </authorList>
    </citation>
    <scope>NUCLEOTIDE SEQUENCE [LARGE SCALE GENOMIC DNA]</scope>
    <source>
        <strain evidence="1 2">CGMCC 1.6291</strain>
    </source>
</reference>
<keyword evidence="2" id="KW-1185">Reference proteome</keyword>
<dbReference type="AlphaFoldDB" id="A0A1H8Q7J3"/>
<protein>
    <recommendedName>
        <fullName evidence="3">DUF2750 domain-containing protein</fullName>
    </recommendedName>
</protein>
<dbReference type="STRING" id="406100.SAMN04488052_101404"/>
<dbReference type="EMBL" id="FOEG01000001">
    <property type="protein sequence ID" value="SEO50205.1"/>
    <property type="molecule type" value="Genomic_DNA"/>
</dbReference>
<sequence>MTDIGDQPLDASYEAFLEAVVDSGLVWGLCDDEGWAMVPSADDDEAMVMPFWSSEGGATACASGEWDGFVAEPLPLEDFMEQWLPGMEGDGHRAGVDWSADLDGVEVPPLELQADLEATLVGRDDEDE</sequence>
<evidence type="ECO:0000313" key="1">
    <source>
        <dbReference type="EMBL" id="SEO50205.1"/>
    </source>
</evidence>
<organism evidence="1 2">
    <name type="scientific">Aquisalimonas asiatica</name>
    <dbReference type="NCBI Taxonomy" id="406100"/>
    <lineage>
        <taxon>Bacteria</taxon>
        <taxon>Pseudomonadati</taxon>
        <taxon>Pseudomonadota</taxon>
        <taxon>Gammaproteobacteria</taxon>
        <taxon>Chromatiales</taxon>
        <taxon>Ectothiorhodospiraceae</taxon>
        <taxon>Aquisalimonas</taxon>
    </lineage>
</organism>
<evidence type="ECO:0000313" key="2">
    <source>
        <dbReference type="Proteomes" id="UP000199657"/>
    </source>
</evidence>